<keyword evidence="4" id="KW-1185">Reference proteome</keyword>
<feature type="chain" id="PRO_5042003887" evidence="2">
    <location>
        <begin position="42"/>
        <end position="178"/>
    </location>
</feature>
<feature type="region of interest" description="Disordered" evidence="1">
    <location>
        <begin position="41"/>
        <end position="67"/>
    </location>
</feature>
<keyword evidence="2" id="KW-0732">Signal</keyword>
<dbReference type="AlphaFoldDB" id="A0AAE6XNX6"/>
<evidence type="ECO:0000256" key="1">
    <source>
        <dbReference type="SAM" id="MobiDB-lite"/>
    </source>
</evidence>
<evidence type="ECO:0000313" key="3">
    <source>
        <dbReference type="EMBL" id="QIS43805.1"/>
    </source>
</evidence>
<organism evidence="3 4">
    <name type="scientific">Clavibacter capsici</name>
    <dbReference type="NCBI Taxonomy" id="1874630"/>
    <lineage>
        <taxon>Bacteria</taxon>
        <taxon>Bacillati</taxon>
        <taxon>Actinomycetota</taxon>
        <taxon>Actinomycetes</taxon>
        <taxon>Micrococcales</taxon>
        <taxon>Microbacteriaceae</taxon>
        <taxon>Clavibacter</taxon>
    </lineage>
</organism>
<evidence type="ECO:0000313" key="4">
    <source>
        <dbReference type="Proteomes" id="UP000503164"/>
    </source>
</evidence>
<dbReference type="Proteomes" id="UP000503164">
    <property type="component" value="Chromosome"/>
</dbReference>
<protein>
    <submittedName>
        <fullName evidence="3">Uncharacterized protein</fullName>
    </submittedName>
</protein>
<dbReference type="RefSeq" id="WP_053773430.1">
    <property type="nucleotide sequence ID" value="NZ_CP012573.1"/>
</dbReference>
<accession>A0AAE6XNX6</accession>
<reference evidence="3 4" key="1">
    <citation type="journal article" date="2020" name="Mol. Plant Pathol.">
        <title>Plasmid composition and the chpG gene determine the virulence level of Clavibacter capsici natural isolates in pepper.</title>
        <authorList>
            <person name="Hwang I.S."/>
            <person name="Lee H.M."/>
            <person name="Oh E.J."/>
            <person name="Lee S."/>
            <person name="Heu S."/>
            <person name="Oh C.S."/>
        </authorList>
    </citation>
    <scope>NUCLEOTIDE SEQUENCE [LARGE SCALE GENOMIC DNA]</scope>
    <source>
        <strain evidence="3 4">1101</strain>
    </source>
</reference>
<feature type="signal peptide" evidence="2">
    <location>
        <begin position="1"/>
        <end position="41"/>
    </location>
</feature>
<evidence type="ECO:0000256" key="2">
    <source>
        <dbReference type="SAM" id="SignalP"/>
    </source>
</evidence>
<sequence>MPSTTHSTRSSRLRRRAGTLAAAAAVALSATVGLGIAPASAAPSTTHATGSFLSTSPAGDPTESKASSQMYTFTTHWTPVKRGGQNVVSIKIVGPADKAENGGLHSSFVLCETIPDYRNYLDTDAHVNVFLPQADGFTVLSYPGPGCGDYPYTDGFGPIDSIHRSWTVYTRHSPTSRN</sequence>
<name>A0AAE6XNX6_9MICO</name>
<dbReference type="KEGG" id="ccap:AES38_01155"/>
<dbReference type="EMBL" id="CP048049">
    <property type="protein sequence ID" value="QIS43805.1"/>
    <property type="molecule type" value="Genomic_DNA"/>
</dbReference>
<gene>
    <name evidence="3" type="ORF">GW570_01160</name>
</gene>
<proteinExistence type="predicted"/>